<dbReference type="InterPro" id="IPR042229">
    <property type="entry name" value="Listeria/Bacterioides_rpt_sf"/>
</dbReference>
<sequence>MNTENYKLTGGIDLYARWARELVIIFDRNDGSSDQEHAKVTGYNGYPLPVVPDDPERLYYTFTGWYHDRAATDPFDLKNEILNWNTIIYAGWKANVYQITYDLGGGTNAAGNPDTYTTEDTVTLQAPSRTGYTFKGWTGTGLKAASATVQIPAGNGGDRSYTAIWEPITYQISYKRTFGTATDNPNEYTIESPEIVLIQPTREKYQFEGWIGTDLEEPTLEVHIPNGSIGERAYTATWSITDPVLSILDRIQELAAENPYEGNLSDYLQTEDFMKDTRDYDRIEKQLLEIVKAHLEELVKADKKIGAYSDQIQIDLVLNTDVTNRELPDRQQYRFSVTAAYTDDDGNTTSEEPFEQEAVLQKIIPTPVVQETSRLNYGKPVGESVFSDDGKGVAQYVNKDLGLEIPVSGAFSWKETEKGKVPFGRNNGMEKSQYTAIFTPDETMADVFAPAECLLDVKTQVGLYLTGTADDRVYHYDEGKGSADISCTGTVTLVYAKEDGSADTEKFTEVSELLSAGTWTLDNGNIGKRKATYQGFALDTDKNSDGMYYLINQKITYQITVTPQNKVIQTSPLTTEQTSYEYGTKLNNIGLNQTDVKLQYADGNWVSGTSSWAGSVDTNTVPNAGTSNYPITFTPDTKYQGGYGTYTHASYTAAVVIDKKKVEIPTVSDKTYNGATQTSGLSETETYTILQDVGGKNATDQPYVTLQLRDKENYVWASKNADGTYTEQGSENYKITYQIQKADLQLKKSENASILPLLYGQYLTDEKNPGQENVQGNWVQKNLSAEQMLKGYRVAYKGISGLQGANRIWKWEKIGDLVSSQNGDLQQPLSVGKYQIKISFRPEDSDNLNEYVTYLPVNVEKSLPLVKGKENLKANSMYQAKDVEKNSLKSGGAVLITNEVTVYNRYTGGRIYGTWNWSEPDAIPQWKNVDSNNEVTQSVTFYPSSYANNYSNVSGITCKVPLRTTLNVRKTLVYKGKESTLLYPASSMTNGLTNVLETVNHEN</sequence>
<reference evidence="2 3" key="1">
    <citation type="journal article" date="2021" name="ISME Commun">
        <title>Automated analysis of genomic sequences facilitates high-throughput and comprehensive description of bacteria.</title>
        <authorList>
            <person name="Hitch T.C.A."/>
        </authorList>
    </citation>
    <scope>NUCLEOTIDE SEQUENCE [LARGE SCALE GENOMIC DNA]</scope>
    <source>
        <strain evidence="2 3">Sanger_29</strain>
    </source>
</reference>
<dbReference type="EMBL" id="JAOQKE010000001">
    <property type="protein sequence ID" value="MCU6724008.1"/>
    <property type="molecule type" value="Genomic_DNA"/>
</dbReference>
<comment type="caution">
    <text evidence="2">The sequence shown here is derived from an EMBL/GenBank/DDBJ whole genome shotgun (WGS) entry which is preliminary data.</text>
</comment>
<evidence type="ECO:0000256" key="1">
    <source>
        <dbReference type="ARBA" id="ARBA00004196"/>
    </source>
</evidence>
<name>A0ABT2SIW0_9FIRM</name>
<dbReference type="Pfam" id="PF09479">
    <property type="entry name" value="Flg_new"/>
    <property type="match status" value="2"/>
</dbReference>
<dbReference type="NCBIfam" id="TIGR02543">
    <property type="entry name" value="List_Bact_rpt"/>
    <property type="match status" value="2"/>
</dbReference>
<protein>
    <submittedName>
        <fullName evidence="2">InlB B-repeat-containing protein</fullName>
    </submittedName>
</protein>
<keyword evidence="3" id="KW-1185">Reference proteome</keyword>
<dbReference type="Gene3D" id="2.60.40.4270">
    <property type="entry name" value="Listeria-Bacteroides repeat domain"/>
    <property type="match status" value="2"/>
</dbReference>
<comment type="subcellular location">
    <subcellularLocation>
        <location evidence="1">Cell envelope</location>
    </subcellularLocation>
</comment>
<proteinExistence type="predicted"/>
<organism evidence="2 3">
    <name type="scientific">Muricoprocola aceti</name>
    <dbReference type="NCBI Taxonomy" id="2981772"/>
    <lineage>
        <taxon>Bacteria</taxon>
        <taxon>Bacillati</taxon>
        <taxon>Bacillota</taxon>
        <taxon>Clostridia</taxon>
        <taxon>Lachnospirales</taxon>
        <taxon>Lachnospiraceae</taxon>
        <taxon>Muricoprocola</taxon>
    </lineage>
</organism>
<evidence type="ECO:0000313" key="2">
    <source>
        <dbReference type="EMBL" id="MCU6724008.1"/>
    </source>
</evidence>
<dbReference type="Proteomes" id="UP001652338">
    <property type="component" value="Unassembled WGS sequence"/>
</dbReference>
<dbReference type="InterPro" id="IPR013378">
    <property type="entry name" value="InlB-like_B-rpt"/>
</dbReference>
<gene>
    <name evidence="2" type="ORF">OCV47_01325</name>
</gene>
<accession>A0ABT2SIW0</accession>
<dbReference type="RefSeq" id="WP_262653220.1">
    <property type="nucleotide sequence ID" value="NZ_JAOQKE010000001.1"/>
</dbReference>
<evidence type="ECO:0000313" key="3">
    <source>
        <dbReference type="Proteomes" id="UP001652338"/>
    </source>
</evidence>